<sequence>MEQDQISLNSLPPFLCKIYMMVNDPTTNAIISWSSTNRSFIVWDDLEFSKDLLPRFFRHNNFSSFIRQLNTYGFRKIGQKQWEFSNDDFVRDQPDLMKNISRRKPVFSHSASSGSGASVAAAAPLTESERRNFKAQIEKFRDEKKQLVMERQRHQEEWNQNEMHVNYSKDRLQQLELNNQSLLSTVGQVLQKSIEEASLLPSTVNTGTKRSYLGNCPYNNLASIELPKETSEGLARANAESASFLGTNMEILDQLDSSLTFWENLVKEVTDTSYETGSNLGFNDSLNRAQLDFEVQPESSGYRMNSLLDLAVVPDPDLVELELDDIFIYDPDVPEPTVVAVPEPVAPETVVIVVPDSATPKEQRLGTIPGTNEFNSPFWQRYLVEDPYEYESENPREIAKYCWSIRDRKKSQIYQADKKLSEK</sequence>
<dbReference type="InterPro" id="IPR000232">
    <property type="entry name" value="HSF_DNA-bd"/>
</dbReference>
<comment type="subunit">
    <text evidence="2">Homotrimer.</text>
</comment>
<keyword evidence="13" id="KW-1185">Reference proteome</keyword>
<dbReference type="InterPro" id="IPR036388">
    <property type="entry name" value="WH-like_DNA-bd_sf"/>
</dbReference>
<dbReference type="Gene3D" id="1.10.10.10">
    <property type="entry name" value="Winged helix-like DNA-binding domain superfamily/Winged helix DNA-binding domain"/>
    <property type="match status" value="1"/>
</dbReference>
<keyword evidence="4" id="KW-0805">Transcription regulation</keyword>
<comment type="caution">
    <text evidence="12">The sequence shown here is derived from an EMBL/GenBank/DDBJ whole genome shotgun (WGS) entry which is preliminary data.</text>
</comment>
<dbReference type="PANTHER" id="PTHR10015:SF161">
    <property type="entry name" value="HEAT STRESS TRANSCRIPTION FACTOR A-4A"/>
    <property type="match status" value="1"/>
</dbReference>
<dbReference type="Pfam" id="PF00447">
    <property type="entry name" value="HSF_DNA-bind"/>
    <property type="match status" value="1"/>
</dbReference>
<dbReference type="GO" id="GO:0005634">
    <property type="term" value="C:nucleus"/>
    <property type="evidence" value="ECO:0007669"/>
    <property type="project" value="UniProtKB-SubCell"/>
</dbReference>
<dbReference type="GO" id="GO:0003700">
    <property type="term" value="F:DNA-binding transcription factor activity"/>
    <property type="evidence" value="ECO:0007669"/>
    <property type="project" value="InterPro"/>
</dbReference>
<keyword evidence="8" id="KW-0539">Nucleus</keyword>
<protein>
    <recommendedName>
        <fullName evidence="11">HSF-type DNA-binding domain-containing protein</fullName>
    </recommendedName>
</protein>
<organism evidence="12 13">
    <name type="scientific">Pisum sativum</name>
    <name type="common">Garden pea</name>
    <name type="synonym">Lathyrus oleraceus</name>
    <dbReference type="NCBI Taxonomy" id="3888"/>
    <lineage>
        <taxon>Eukaryota</taxon>
        <taxon>Viridiplantae</taxon>
        <taxon>Streptophyta</taxon>
        <taxon>Embryophyta</taxon>
        <taxon>Tracheophyta</taxon>
        <taxon>Spermatophyta</taxon>
        <taxon>Magnoliopsida</taxon>
        <taxon>eudicotyledons</taxon>
        <taxon>Gunneridae</taxon>
        <taxon>Pentapetalae</taxon>
        <taxon>rosids</taxon>
        <taxon>fabids</taxon>
        <taxon>Fabales</taxon>
        <taxon>Fabaceae</taxon>
        <taxon>Papilionoideae</taxon>
        <taxon>50 kb inversion clade</taxon>
        <taxon>NPAAA clade</taxon>
        <taxon>Hologalegina</taxon>
        <taxon>IRL clade</taxon>
        <taxon>Fabeae</taxon>
        <taxon>Lathyrus</taxon>
    </lineage>
</organism>
<evidence type="ECO:0000256" key="4">
    <source>
        <dbReference type="ARBA" id="ARBA00023015"/>
    </source>
</evidence>
<dbReference type="GO" id="GO:0034605">
    <property type="term" value="P:cellular response to heat"/>
    <property type="evidence" value="ECO:0007669"/>
    <property type="project" value="TreeGrafter"/>
</dbReference>
<comment type="subcellular location">
    <subcellularLocation>
        <location evidence="1">Nucleus</location>
    </subcellularLocation>
</comment>
<dbReference type="AlphaFoldDB" id="A0A9D5BQ52"/>
<keyword evidence="3" id="KW-0597">Phosphoprotein</keyword>
<evidence type="ECO:0000256" key="3">
    <source>
        <dbReference type="ARBA" id="ARBA00022553"/>
    </source>
</evidence>
<evidence type="ECO:0000256" key="2">
    <source>
        <dbReference type="ARBA" id="ARBA00011233"/>
    </source>
</evidence>
<feature type="domain" description="HSF-type DNA-binding" evidence="11">
    <location>
        <begin position="10"/>
        <end position="103"/>
    </location>
</feature>
<keyword evidence="5" id="KW-0346">Stress response</keyword>
<feature type="coiled-coil region" evidence="10">
    <location>
        <begin position="130"/>
        <end position="157"/>
    </location>
</feature>
<evidence type="ECO:0000256" key="5">
    <source>
        <dbReference type="ARBA" id="ARBA00023016"/>
    </source>
</evidence>
<dbReference type="FunFam" id="1.10.10.10:FF:000037">
    <property type="entry name" value="Heat stress transcription factor B-4"/>
    <property type="match status" value="1"/>
</dbReference>
<evidence type="ECO:0000313" key="13">
    <source>
        <dbReference type="Proteomes" id="UP001058974"/>
    </source>
</evidence>
<dbReference type="SMART" id="SM00415">
    <property type="entry name" value="HSF"/>
    <property type="match status" value="1"/>
</dbReference>
<dbReference type="SUPFAM" id="SSF46785">
    <property type="entry name" value="Winged helix' DNA-binding domain"/>
    <property type="match status" value="1"/>
</dbReference>
<dbReference type="GO" id="GO:0000978">
    <property type="term" value="F:RNA polymerase II cis-regulatory region sequence-specific DNA binding"/>
    <property type="evidence" value="ECO:0007669"/>
    <property type="project" value="TreeGrafter"/>
</dbReference>
<evidence type="ECO:0000256" key="1">
    <source>
        <dbReference type="ARBA" id="ARBA00004123"/>
    </source>
</evidence>
<dbReference type="InterPro" id="IPR036390">
    <property type="entry name" value="WH_DNA-bd_sf"/>
</dbReference>
<dbReference type="Proteomes" id="UP001058974">
    <property type="component" value="Chromosome 1"/>
</dbReference>
<evidence type="ECO:0000256" key="8">
    <source>
        <dbReference type="ARBA" id="ARBA00023242"/>
    </source>
</evidence>
<evidence type="ECO:0000259" key="11">
    <source>
        <dbReference type="SMART" id="SM00415"/>
    </source>
</evidence>
<evidence type="ECO:0000256" key="6">
    <source>
        <dbReference type="ARBA" id="ARBA00023125"/>
    </source>
</evidence>
<dbReference type="PRINTS" id="PR00056">
    <property type="entry name" value="HSFDOMAIN"/>
</dbReference>
<dbReference type="GO" id="GO:0006357">
    <property type="term" value="P:regulation of transcription by RNA polymerase II"/>
    <property type="evidence" value="ECO:0007669"/>
    <property type="project" value="TreeGrafter"/>
</dbReference>
<dbReference type="EMBL" id="JAMSHJ010000001">
    <property type="protein sequence ID" value="KAI5447665.1"/>
    <property type="molecule type" value="Genomic_DNA"/>
</dbReference>
<dbReference type="Gramene" id="Psat01G0520800-T1">
    <property type="protein sequence ID" value="KAI5447665.1"/>
    <property type="gene ID" value="KIW84_015208"/>
</dbReference>
<dbReference type="OrthoDB" id="1742280at2759"/>
<comment type="similarity">
    <text evidence="9">Belongs to the HSF family.</text>
</comment>
<evidence type="ECO:0000256" key="10">
    <source>
        <dbReference type="SAM" id="Coils"/>
    </source>
</evidence>
<evidence type="ECO:0000256" key="7">
    <source>
        <dbReference type="ARBA" id="ARBA00023163"/>
    </source>
</evidence>
<accession>A0A9D5BQ52</accession>
<gene>
    <name evidence="12" type="ORF">KIW84_015208</name>
</gene>
<evidence type="ECO:0000256" key="9">
    <source>
        <dbReference type="RuleBase" id="RU004020"/>
    </source>
</evidence>
<evidence type="ECO:0000313" key="12">
    <source>
        <dbReference type="EMBL" id="KAI5447665.1"/>
    </source>
</evidence>
<proteinExistence type="inferred from homology"/>
<keyword evidence="6" id="KW-0238">DNA-binding</keyword>
<name>A0A9D5BQ52_PEA</name>
<keyword evidence="10" id="KW-0175">Coiled coil</keyword>
<reference evidence="12 13" key="1">
    <citation type="journal article" date="2022" name="Nat. Genet.">
        <title>Improved pea reference genome and pan-genome highlight genomic features and evolutionary characteristics.</title>
        <authorList>
            <person name="Yang T."/>
            <person name="Liu R."/>
            <person name="Luo Y."/>
            <person name="Hu S."/>
            <person name="Wang D."/>
            <person name="Wang C."/>
            <person name="Pandey M.K."/>
            <person name="Ge S."/>
            <person name="Xu Q."/>
            <person name="Li N."/>
            <person name="Li G."/>
            <person name="Huang Y."/>
            <person name="Saxena R.K."/>
            <person name="Ji Y."/>
            <person name="Li M."/>
            <person name="Yan X."/>
            <person name="He Y."/>
            <person name="Liu Y."/>
            <person name="Wang X."/>
            <person name="Xiang C."/>
            <person name="Varshney R.K."/>
            <person name="Ding H."/>
            <person name="Gao S."/>
            <person name="Zong X."/>
        </authorList>
    </citation>
    <scope>NUCLEOTIDE SEQUENCE [LARGE SCALE GENOMIC DNA]</scope>
    <source>
        <strain evidence="12 13">cv. Zhongwan 6</strain>
    </source>
</reference>
<keyword evidence="7" id="KW-0804">Transcription</keyword>
<dbReference type="PANTHER" id="PTHR10015">
    <property type="entry name" value="HEAT SHOCK TRANSCRIPTION FACTOR"/>
    <property type="match status" value="1"/>
</dbReference>